<comment type="caution">
    <text evidence="1">The sequence shown here is derived from an EMBL/GenBank/DDBJ whole genome shotgun (WGS) entry which is preliminary data.</text>
</comment>
<keyword evidence="1" id="KW-0456">Lyase</keyword>
<protein>
    <submittedName>
        <fullName evidence="1">Heparin lyase I family protein</fullName>
    </submittedName>
</protein>
<dbReference type="GO" id="GO:0016829">
    <property type="term" value="F:lyase activity"/>
    <property type="evidence" value="ECO:0007669"/>
    <property type="project" value="UniProtKB-KW"/>
</dbReference>
<accession>A0ABU8MFY7</accession>
<dbReference type="Gene3D" id="2.60.120.200">
    <property type="match status" value="1"/>
</dbReference>
<keyword evidence="2" id="KW-1185">Reference proteome</keyword>
<reference evidence="1 2" key="1">
    <citation type="submission" date="2024-03" db="EMBL/GenBank/DDBJ databases">
        <title>Actinomycetospora sp. OC33-EN07, a novel actinomycete isolated from wild orchid (Aerides multiflora).</title>
        <authorList>
            <person name="Suriyachadkun C."/>
        </authorList>
    </citation>
    <scope>NUCLEOTIDE SEQUENCE [LARGE SCALE GENOMIC DNA]</scope>
    <source>
        <strain evidence="1 2">OC33-EN07</strain>
    </source>
</reference>
<proteinExistence type="predicted"/>
<dbReference type="EMBL" id="JBBEGM010000017">
    <property type="protein sequence ID" value="MEJ2865343.1"/>
    <property type="molecule type" value="Genomic_DNA"/>
</dbReference>
<dbReference type="RefSeq" id="WP_337706717.1">
    <property type="nucleotide sequence ID" value="NZ_JBBEGM010000017.1"/>
</dbReference>
<organism evidence="1 2">
    <name type="scientific">Actinomycetospora flava</name>
    <dbReference type="NCBI Taxonomy" id="3129232"/>
    <lineage>
        <taxon>Bacteria</taxon>
        <taxon>Bacillati</taxon>
        <taxon>Actinomycetota</taxon>
        <taxon>Actinomycetes</taxon>
        <taxon>Pseudonocardiales</taxon>
        <taxon>Pseudonocardiaceae</taxon>
        <taxon>Actinomycetospora</taxon>
    </lineage>
</organism>
<dbReference type="Proteomes" id="UP001369736">
    <property type="component" value="Unassembled WGS sequence"/>
</dbReference>
<sequence length="289" mass="31970">MRLRNGGQRMNARVMGDAFVAGWQIKWQAHCDDLVVDFESVQVRKDTTDRLLSWPVRPAKSGNALRAEVLQDDVAWNPDANMGKGADIAGGWRAEAVGPTENQSNHSVRYEWSTLLDPSYAVDPRLADGTRTWQVIFQWHQGDKDQGGSPPVAFIIAGDHIYLDVHTVKSGASVQVGQWPLATLDRGTWHDFAAEIKWHRTDGTIKLWHNGQAVTFAPVASPASPGTMFPSSATDTLANLTTLFPPKAGSSRPSSVYLKVGLYRRAANTTPSQTFVVYHDEICRYEWAP</sequence>
<dbReference type="InterPro" id="IPR025975">
    <property type="entry name" value="Polysacc_lyase"/>
</dbReference>
<evidence type="ECO:0000313" key="2">
    <source>
        <dbReference type="Proteomes" id="UP001369736"/>
    </source>
</evidence>
<dbReference type="Pfam" id="PF14099">
    <property type="entry name" value="Polysacc_lyase"/>
    <property type="match status" value="1"/>
</dbReference>
<evidence type="ECO:0000313" key="1">
    <source>
        <dbReference type="EMBL" id="MEJ2865343.1"/>
    </source>
</evidence>
<gene>
    <name evidence="1" type="ORF">WCD58_29570</name>
</gene>
<name>A0ABU8MFY7_9PSEU</name>